<dbReference type="Pfam" id="PF13432">
    <property type="entry name" value="TPR_16"/>
    <property type="match status" value="2"/>
</dbReference>
<dbReference type="SUPFAM" id="SSF48452">
    <property type="entry name" value="TPR-like"/>
    <property type="match status" value="2"/>
</dbReference>
<dbReference type="Gene3D" id="1.25.40.10">
    <property type="entry name" value="Tetratricopeptide repeat domain"/>
    <property type="match status" value="5"/>
</dbReference>
<feature type="repeat" description="TPR" evidence="3">
    <location>
        <begin position="179"/>
        <end position="212"/>
    </location>
</feature>
<evidence type="ECO:0000256" key="1">
    <source>
        <dbReference type="ARBA" id="ARBA00022737"/>
    </source>
</evidence>
<feature type="repeat" description="TPR" evidence="3">
    <location>
        <begin position="213"/>
        <end position="246"/>
    </location>
</feature>
<evidence type="ECO:0000313" key="5">
    <source>
        <dbReference type="Proteomes" id="UP000469734"/>
    </source>
</evidence>
<dbReference type="InterPro" id="IPR050498">
    <property type="entry name" value="Ycf3"/>
</dbReference>
<dbReference type="PANTHER" id="PTHR44858">
    <property type="entry name" value="TETRATRICOPEPTIDE REPEAT PROTEIN 6"/>
    <property type="match status" value="1"/>
</dbReference>
<sequence>MTQAHSPQAGQLFAQGLQFHGEGDLAQAMRAYEQVLKLAPDHIDALYHVGIVGFQTGNFEMAAGFFRSVLALAPDDAAAHSNLGNALKEQQLLEEALDSYARALSLNAADADTWFNRGAALLAVGQPEDALHSFEQALTLNDADDQAWQQRAAVLRQLGQHAPALESAEQALALNPQNIEAHNQRGAILHALGRLDDAAQSLRQALALLPEYADAHHNLGLLLAAAGQLDDALHCHDQAIALQPQWHEAHASRAAVLRQLSRRDDAQRADATANKLRREQLADCRRLGEELLAQGRAPAAARHFAAALRLDDSDAVLWQLHARALNAAAQRDEALVSIGRALALKHDSAEFYLTRGVILRGAARYEEALQSYQQVVQLAPRHTAGYTNLGSVQDQLGLADLAMANYERAIALDPGNALARWNRALVHLRRGDYQQGWRDYEYRWKAETLDLYKKQRDFAQPAWTGREPLAGKTILLHAEQGFGDTIQFCRYAPLLAQRGAVVVLEVKPALVALMGTLEGVSSIVVKGDALPPFDYHIPLMSLPLAFDTRIDSVPAATPYLAPDAARVAHWRAALGPRTRPRVGVVWSGSAANQNDHNRSLPLSLLAALFDAPGDFISLQKEVRPDDQALLDTLPVLQLADQLRDFADTAALCAVLDLVITVDTSVAHLAGALGVPVWVMLQTPFEWRWLEQGAASPWYPSATLYRQAQRGDWTPLVEQVAADLRQLR</sequence>
<feature type="repeat" description="TPR" evidence="3">
    <location>
        <begin position="43"/>
        <end position="76"/>
    </location>
</feature>
<proteinExistence type="predicted"/>
<dbReference type="SMART" id="SM00028">
    <property type="entry name" value="TPR"/>
    <property type="match status" value="11"/>
</dbReference>
<dbReference type="EMBL" id="WWCR01000028">
    <property type="protein sequence ID" value="MYM74780.1"/>
    <property type="molecule type" value="Genomic_DNA"/>
</dbReference>
<dbReference type="Proteomes" id="UP000469734">
    <property type="component" value="Unassembled WGS sequence"/>
</dbReference>
<comment type="caution">
    <text evidence="4">The sequence shown here is derived from an EMBL/GenBank/DDBJ whole genome shotgun (WGS) entry which is preliminary data.</text>
</comment>
<dbReference type="PROSITE" id="PS50005">
    <property type="entry name" value="TPR"/>
    <property type="match status" value="9"/>
</dbReference>
<dbReference type="RefSeq" id="WP_161051636.1">
    <property type="nucleotide sequence ID" value="NZ_WWCR01000028.1"/>
</dbReference>
<name>A0A7X4H4W9_9BURK</name>
<dbReference type="Pfam" id="PF13414">
    <property type="entry name" value="TPR_11"/>
    <property type="match status" value="2"/>
</dbReference>
<dbReference type="PROSITE" id="PS50293">
    <property type="entry name" value="TPR_REGION"/>
    <property type="match status" value="1"/>
</dbReference>
<evidence type="ECO:0000313" key="4">
    <source>
        <dbReference type="EMBL" id="MYM74780.1"/>
    </source>
</evidence>
<gene>
    <name evidence="4" type="ORF">GTP56_21660</name>
</gene>
<reference evidence="4 5" key="1">
    <citation type="submission" date="2019-12" db="EMBL/GenBank/DDBJ databases">
        <title>Novel species isolated from a subtropical stream in China.</title>
        <authorList>
            <person name="Lu H."/>
        </authorList>
    </citation>
    <scope>NUCLEOTIDE SEQUENCE [LARGE SCALE GENOMIC DNA]</scope>
    <source>
        <strain evidence="4 5">FT134W</strain>
    </source>
</reference>
<dbReference type="PANTHER" id="PTHR44858:SF1">
    <property type="entry name" value="UDP-N-ACETYLGLUCOSAMINE--PEPTIDE N-ACETYLGLUCOSAMINYLTRANSFERASE SPINDLY-RELATED"/>
    <property type="match status" value="1"/>
</dbReference>
<dbReference type="AlphaFoldDB" id="A0A7X4H4W9"/>
<dbReference type="SUPFAM" id="SSF53756">
    <property type="entry name" value="UDP-Glycosyltransferase/glycogen phosphorylase"/>
    <property type="match status" value="1"/>
</dbReference>
<feature type="repeat" description="TPR" evidence="3">
    <location>
        <begin position="383"/>
        <end position="416"/>
    </location>
</feature>
<dbReference type="InterPro" id="IPR019734">
    <property type="entry name" value="TPR_rpt"/>
</dbReference>
<protein>
    <submittedName>
        <fullName evidence="4">Tetratricopeptide repeat protein</fullName>
    </submittedName>
</protein>
<accession>A0A7X4H4W9</accession>
<feature type="repeat" description="TPR" evidence="3">
    <location>
        <begin position="349"/>
        <end position="382"/>
    </location>
</feature>
<dbReference type="InterPro" id="IPR011990">
    <property type="entry name" value="TPR-like_helical_dom_sf"/>
</dbReference>
<feature type="repeat" description="TPR" evidence="3">
    <location>
        <begin position="111"/>
        <end position="144"/>
    </location>
</feature>
<evidence type="ECO:0000256" key="2">
    <source>
        <dbReference type="ARBA" id="ARBA00022803"/>
    </source>
</evidence>
<keyword evidence="2 3" id="KW-0802">TPR repeat</keyword>
<dbReference type="Pfam" id="PF13181">
    <property type="entry name" value="TPR_8"/>
    <property type="match status" value="2"/>
</dbReference>
<feature type="repeat" description="TPR" evidence="3">
    <location>
        <begin position="77"/>
        <end position="110"/>
    </location>
</feature>
<feature type="repeat" description="TPR" evidence="3">
    <location>
        <begin position="145"/>
        <end position="178"/>
    </location>
</feature>
<organism evidence="4 5">
    <name type="scientific">Duganella margarita</name>
    <dbReference type="NCBI Taxonomy" id="2692170"/>
    <lineage>
        <taxon>Bacteria</taxon>
        <taxon>Pseudomonadati</taxon>
        <taxon>Pseudomonadota</taxon>
        <taxon>Betaproteobacteria</taxon>
        <taxon>Burkholderiales</taxon>
        <taxon>Oxalobacteraceae</taxon>
        <taxon>Telluria group</taxon>
        <taxon>Duganella</taxon>
    </lineage>
</organism>
<dbReference type="Gene3D" id="3.40.50.2000">
    <property type="entry name" value="Glycogen Phosphorylase B"/>
    <property type="match status" value="1"/>
</dbReference>
<evidence type="ECO:0000256" key="3">
    <source>
        <dbReference type="PROSITE-ProRule" id="PRU00339"/>
    </source>
</evidence>
<feature type="repeat" description="TPR" evidence="3">
    <location>
        <begin position="9"/>
        <end position="42"/>
    </location>
</feature>
<keyword evidence="1" id="KW-0677">Repeat</keyword>